<dbReference type="SUPFAM" id="SSF89082">
    <property type="entry name" value="Antibiotic binding domain of TipA-like multidrug resistance regulators"/>
    <property type="match status" value="1"/>
</dbReference>
<dbReference type="Proteomes" id="UP000619479">
    <property type="component" value="Unassembled WGS sequence"/>
</dbReference>
<protein>
    <recommendedName>
        <fullName evidence="1">TipAS antibiotic-recognition domain-containing protein</fullName>
    </recommendedName>
</protein>
<dbReference type="Pfam" id="PF07739">
    <property type="entry name" value="TipAS"/>
    <property type="match status" value="1"/>
</dbReference>
<accession>A0A919INW7</accession>
<feature type="domain" description="TipAS antibiotic-recognition" evidence="1">
    <location>
        <begin position="53"/>
        <end position="152"/>
    </location>
</feature>
<keyword evidence="3" id="KW-1185">Reference proteome</keyword>
<gene>
    <name evidence="2" type="ORF">Acy02nite_60670</name>
</gene>
<evidence type="ECO:0000313" key="2">
    <source>
        <dbReference type="EMBL" id="GID68186.1"/>
    </source>
</evidence>
<dbReference type="Gene3D" id="1.10.490.50">
    <property type="entry name" value="Antibiotic binding domain of TipA-like multidrug resistance regulators"/>
    <property type="match status" value="1"/>
</dbReference>
<comment type="caution">
    <text evidence="2">The sequence shown here is derived from an EMBL/GenBank/DDBJ whole genome shotgun (WGS) entry which is preliminary data.</text>
</comment>
<dbReference type="InterPro" id="IPR036244">
    <property type="entry name" value="TipA-like_antibiotic-bd"/>
</dbReference>
<dbReference type="EMBL" id="BOMH01000045">
    <property type="protein sequence ID" value="GID68186.1"/>
    <property type="molecule type" value="Genomic_DNA"/>
</dbReference>
<dbReference type="AlphaFoldDB" id="A0A919INW7"/>
<name>A0A919INW7_9ACTN</name>
<organism evidence="2 3">
    <name type="scientific">Actinoplanes cyaneus</name>
    <dbReference type="NCBI Taxonomy" id="52696"/>
    <lineage>
        <taxon>Bacteria</taxon>
        <taxon>Bacillati</taxon>
        <taxon>Actinomycetota</taxon>
        <taxon>Actinomycetes</taxon>
        <taxon>Micromonosporales</taxon>
        <taxon>Micromonosporaceae</taxon>
        <taxon>Actinoplanes</taxon>
    </lineage>
</organism>
<evidence type="ECO:0000313" key="3">
    <source>
        <dbReference type="Proteomes" id="UP000619479"/>
    </source>
</evidence>
<dbReference type="InterPro" id="IPR012925">
    <property type="entry name" value="TipAS_dom"/>
</dbReference>
<evidence type="ECO:0000259" key="1">
    <source>
        <dbReference type="Pfam" id="PF07739"/>
    </source>
</evidence>
<sequence length="157" mass="17578">MAQSAAAGIPERGGRPLFRNHYRQGMTPQMSISTMDREHAEQCRRTLAGEQAASLAATGDWAHVDKDQVHRDWHELYGELAAAITAGAQPDDEAIQELVGRHYAIAGRFYVPSRDAYLGMALLYAEDDAMRNWHNSYHPEMVEFLGTAMLRYAGTRL</sequence>
<reference evidence="2" key="1">
    <citation type="submission" date="2021-01" db="EMBL/GenBank/DDBJ databases">
        <title>Whole genome shotgun sequence of Actinoplanes cyaneus NBRC 14990.</title>
        <authorList>
            <person name="Komaki H."/>
            <person name="Tamura T."/>
        </authorList>
    </citation>
    <scope>NUCLEOTIDE SEQUENCE</scope>
    <source>
        <strain evidence="2">NBRC 14990</strain>
    </source>
</reference>
<proteinExistence type="predicted"/>